<evidence type="ECO:0000313" key="2">
    <source>
        <dbReference type="Proteomes" id="UP000799444"/>
    </source>
</evidence>
<dbReference type="EMBL" id="ML996114">
    <property type="protein sequence ID" value="KAF2737683.1"/>
    <property type="molecule type" value="Genomic_DNA"/>
</dbReference>
<evidence type="ECO:0008006" key="3">
    <source>
        <dbReference type="Google" id="ProtNLM"/>
    </source>
</evidence>
<sequence>MEDITPPPDLLYGSYEEAYDALKTHGMHHGYGFVLKRSWPHNSIAKTRYYYHCDRFRNNFQSTAKVLSTSTRSTECPFKLVVFKIKDSGQWKLEVQDKRHNHPRSIKGFNPQHSLY</sequence>
<keyword evidence="2" id="KW-1185">Reference proteome</keyword>
<dbReference type="OrthoDB" id="1421156at2759"/>
<evidence type="ECO:0000313" key="1">
    <source>
        <dbReference type="EMBL" id="KAF2737683.1"/>
    </source>
</evidence>
<proteinExistence type="predicted"/>
<dbReference type="Proteomes" id="UP000799444">
    <property type="component" value="Unassembled WGS sequence"/>
</dbReference>
<accession>A0A9P4V5X8</accession>
<organism evidence="1 2">
    <name type="scientific">Polyplosphaeria fusca</name>
    <dbReference type="NCBI Taxonomy" id="682080"/>
    <lineage>
        <taxon>Eukaryota</taxon>
        <taxon>Fungi</taxon>
        <taxon>Dikarya</taxon>
        <taxon>Ascomycota</taxon>
        <taxon>Pezizomycotina</taxon>
        <taxon>Dothideomycetes</taxon>
        <taxon>Pleosporomycetidae</taxon>
        <taxon>Pleosporales</taxon>
        <taxon>Tetraplosphaeriaceae</taxon>
        <taxon>Polyplosphaeria</taxon>
    </lineage>
</organism>
<protein>
    <recommendedName>
        <fullName evidence="3">FAR1 domain-containing protein</fullName>
    </recommendedName>
</protein>
<gene>
    <name evidence="1" type="ORF">EJ04DRAFT_574415</name>
</gene>
<name>A0A9P4V5X8_9PLEO</name>
<reference evidence="1" key="1">
    <citation type="journal article" date="2020" name="Stud. Mycol.">
        <title>101 Dothideomycetes genomes: a test case for predicting lifestyles and emergence of pathogens.</title>
        <authorList>
            <person name="Haridas S."/>
            <person name="Albert R."/>
            <person name="Binder M."/>
            <person name="Bloem J."/>
            <person name="Labutti K."/>
            <person name="Salamov A."/>
            <person name="Andreopoulos B."/>
            <person name="Baker S."/>
            <person name="Barry K."/>
            <person name="Bills G."/>
            <person name="Bluhm B."/>
            <person name="Cannon C."/>
            <person name="Castanera R."/>
            <person name="Culley D."/>
            <person name="Daum C."/>
            <person name="Ezra D."/>
            <person name="Gonzalez J."/>
            <person name="Henrissat B."/>
            <person name="Kuo A."/>
            <person name="Liang C."/>
            <person name="Lipzen A."/>
            <person name="Lutzoni F."/>
            <person name="Magnuson J."/>
            <person name="Mondo S."/>
            <person name="Nolan M."/>
            <person name="Ohm R."/>
            <person name="Pangilinan J."/>
            <person name="Park H.-J."/>
            <person name="Ramirez L."/>
            <person name="Alfaro M."/>
            <person name="Sun H."/>
            <person name="Tritt A."/>
            <person name="Yoshinaga Y."/>
            <person name="Zwiers L.-H."/>
            <person name="Turgeon B."/>
            <person name="Goodwin S."/>
            <person name="Spatafora J."/>
            <person name="Crous P."/>
            <person name="Grigoriev I."/>
        </authorList>
    </citation>
    <scope>NUCLEOTIDE SEQUENCE</scope>
    <source>
        <strain evidence="1">CBS 125425</strain>
    </source>
</reference>
<comment type="caution">
    <text evidence="1">The sequence shown here is derived from an EMBL/GenBank/DDBJ whole genome shotgun (WGS) entry which is preliminary data.</text>
</comment>
<dbReference type="AlphaFoldDB" id="A0A9P4V5X8"/>